<comment type="caution">
    <text evidence="10">The sequence shown here is derived from an EMBL/GenBank/DDBJ whole genome shotgun (WGS) entry which is preliminary data.</text>
</comment>
<evidence type="ECO:0000256" key="3">
    <source>
        <dbReference type="ARBA" id="ARBA00023054"/>
    </source>
</evidence>
<accession>A0AAD9SFN0</accession>
<feature type="repeat" description="WD" evidence="7">
    <location>
        <begin position="873"/>
        <end position="914"/>
    </location>
</feature>
<feature type="region of interest" description="Disordered" evidence="8">
    <location>
        <begin position="525"/>
        <end position="585"/>
    </location>
</feature>
<dbReference type="PROSITE" id="PS50082">
    <property type="entry name" value="WD_REPEATS_2"/>
    <property type="match status" value="5"/>
</dbReference>
<reference evidence="10" key="1">
    <citation type="submission" date="2023-06" db="EMBL/GenBank/DDBJ databases">
        <authorList>
            <person name="Noh H."/>
        </authorList>
    </citation>
    <scope>NUCLEOTIDE SEQUENCE</scope>
    <source>
        <strain evidence="10">DUCC20226</strain>
    </source>
</reference>
<evidence type="ECO:0000256" key="2">
    <source>
        <dbReference type="ARBA" id="ARBA00022737"/>
    </source>
</evidence>
<keyword evidence="3" id="KW-0175">Coiled coil</keyword>
<dbReference type="InterPro" id="IPR001680">
    <property type="entry name" value="WD40_rpt"/>
</dbReference>
<comment type="function">
    <text evidence="6">Involved in mitochondrial fission. Acts as an adapter protein required to form mitochondrial fission complexes. Formation of these complexes is required to promote constriction and fission of the mitochondrial compartment at a late step in mitochondrial division.</text>
</comment>
<feature type="repeat" description="WD" evidence="7">
    <location>
        <begin position="789"/>
        <end position="830"/>
    </location>
</feature>
<evidence type="ECO:0000256" key="7">
    <source>
        <dbReference type="PROSITE-ProRule" id="PRU00221"/>
    </source>
</evidence>
<dbReference type="InterPro" id="IPR015943">
    <property type="entry name" value="WD40/YVTN_repeat-like_dom_sf"/>
</dbReference>
<sequence length="933" mass="104386">MAQSSTSTDTPNIVTLAGLGFQTIESFKKVEITLKNQADDRGWPIAQFLSEAERFELWAANLGLFVAGHGSLDYRVRDAEKLAQTLGRFLQELINSLDDVVHICSTSTQEQLLGDSDDEETNQAGSDDEDDEDDESEIDLLLDGIRDPINRLFKVSTKIRNPSTRIGSSKAALFQKIDEETGVDFLQVIRKEDYDYVRSVFLEYQKNRACQEHDPRAPPGETTIGDDQDEVWEPIRTVLLNERTGTDSFLIGRIAQANTLRRRQFAYWARHRDKLHHHTKTSLSAKAPEVGLRDAPAADLPKMGELPSLLAITKEVAVPSVTTATNLNIARLEAMDDRSTWTVSEYAPSTWKPSREVIDFPPAPRPSRKTPFNEFFECPYCFTLCPRETLADKAWKAHLIHDLRPYICTYEHCNNPAQLYDSRRDWVQHENSAHRKVYRCLHHSGQVFTQLEEYKRHLKEEHAGLSNNEASLGRIIQASESVLDVPDRPCPICMVTFDTAKEMEGHIALHLERLAQFSFPRSIADADDGSNADSDKANGPVADESRDGDFESVIFNEFDEGGDKHGSIDLPRTGSPSPNGLTEGAMQDLNNAIDTEDKTPARDTGPVSKDTVVNVEVAAAQVFEYTTKISDIALSPDNKYLALTLDEESVRIRNLSSGEKLPPLIGHESDCWAVAWSSDGCIATGDFDGTIKLWNGESRDCFKTISAHKDTINDLTFSPDGRFLVSASWDKTSQLWRSSGEQVTCENEEQEFFPIYVAGYSPDGKHIVTASDSRISISDNTRSEIRQEIQSHLGLISALTFTVNEKLLITGSWTGHISLWDLESGALIQNIDRAKNEVTALAMSHSGLLMASATADGEIKLWHTQVWAVRYIVRGHTGAVNTILFSNDDTQIISCSDDKTVRVWRLDVASKMELPTHSNRTERWARDYSNQVD</sequence>
<protein>
    <recommendedName>
        <fullName evidence="5">Mitochondrial division protein 1</fullName>
    </recommendedName>
</protein>
<evidence type="ECO:0000256" key="5">
    <source>
        <dbReference type="ARBA" id="ARBA00039789"/>
    </source>
</evidence>
<dbReference type="PANTHER" id="PTHR22847:SF637">
    <property type="entry name" value="WD REPEAT DOMAIN 5B"/>
    <property type="match status" value="1"/>
</dbReference>
<organism evidence="10 11">
    <name type="scientific">Phomopsis amygdali</name>
    <name type="common">Fusicoccum amygdali</name>
    <dbReference type="NCBI Taxonomy" id="1214568"/>
    <lineage>
        <taxon>Eukaryota</taxon>
        <taxon>Fungi</taxon>
        <taxon>Dikarya</taxon>
        <taxon>Ascomycota</taxon>
        <taxon>Pezizomycotina</taxon>
        <taxon>Sordariomycetes</taxon>
        <taxon>Sordariomycetidae</taxon>
        <taxon>Diaporthales</taxon>
        <taxon>Diaporthaceae</taxon>
        <taxon>Diaporthe</taxon>
    </lineage>
</organism>
<feature type="compositionally biased region" description="Acidic residues" evidence="8">
    <location>
        <begin position="115"/>
        <end position="136"/>
    </location>
</feature>
<dbReference type="InterPro" id="IPR058925">
    <property type="entry name" value="zf-C2H2_AcuF"/>
</dbReference>
<dbReference type="EMBL" id="JAUJFL010000003">
    <property type="protein sequence ID" value="KAK2607025.1"/>
    <property type="molecule type" value="Genomic_DNA"/>
</dbReference>
<evidence type="ECO:0000313" key="11">
    <source>
        <dbReference type="Proteomes" id="UP001265746"/>
    </source>
</evidence>
<feature type="repeat" description="WD" evidence="7">
    <location>
        <begin position="831"/>
        <end position="862"/>
    </location>
</feature>
<keyword evidence="2" id="KW-0677">Repeat</keyword>
<feature type="domain" description="C2H2-type" evidence="9">
    <location>
        <begin position="438"/>
        <end position="462"/>
    </location>
</feature>
<dbReference type="AlphaFoldDB" id="A0AAD9SFN0"/>
<feature type="domain" description="C2H2-type" evidence="9">
    <location>
        <begin position="488"/>
        <end position="510"/>
    </location>
</feature>
<feature type="region of interest" description="Disordered" evidence="8">
    <location>
        <begin position="110"/>
        <end position="136"/>
    </location>
</feature>
<evidence type="ECO:0000313" key="10">
    <source>
        <dbReference type="EMBL" id="KAK2607025.1"/>
    </source>
</evidence>
<gene>
    <name evidence="10" type="ORF">N8I77_005734</name>
</gene>
<dbReference type="SUPFAM" id="SSF50978">
    <property type="entry name" value="WD40 repeat-like"/>
    <property type="match status" value="1"/>
</dbReference>
<evidence type="ECO:0000256" key="8">
    <source>
        <dbReference type="SAM" id="MobiDB-lite"/>
    </source>
</evidence>
<dbReference type="SMART" id="SM00355">
    <property type="entry name" value="ZnF_C2H2"/>
    <property type="match status" value="3"/>
</dbReference>
<dbReference type="PANTHER" id="PTHR22847">
    <property type="entry name" value="WD40 REPEAT PROTEIN"/>
    <property type="match status" value="1"/>
</dbReference>
<comment type="similarity">
    <text evidence="4">Belongs to the WD repeat MDV1/CAF4 family.</text>
</comment>
<name>A0AAD9SFN0_PHOAM</name>
<dbReference type="Gene3D" id="2.130.10.10">
    <property type="entry name" value="YVTN repeat-like/Quinoprotein amine dehydrogenase"/>
    <property type="match status" value="2"/>
</dbReference>
<dbReference type="GO" id="GO:1990234">
    <property type="term" value="C:transferase complex"/>
    <property type="evidence" value="ECO:0007669"/>
    <property type="project" value="UniProtKB-ARBA"/>
</dbReference>
<dbReference type="SMART" id="SM00320">
    <property type="entry name" value="WD40"/>
    <property type="match status" value="7"/>
</dbReference>
<feature type="repeat" description="WD" evidence="7">
    <location>
        <begin position="664"/>
        <end position="704"/>
    </location>
</feature>
<dbReference type="Pfam" id="PF00400">
    <property type="entry name" value="WD40"/>
    <property type="match status" value="5"/>
</dbReference>
<dbReference type="Proteomes" id="UP001265746">
    <property type="component" value="Unassembled WGS sequence"/>
</dbReference>
<keyword evidence="11" id="KW-1185">Reference proteome</keyword>
<evidence type="ECO:0000256" key="4">
    <source>
        <dbReference type="ARBA" id="ARBA00038415"/>
    </source>
</evidence>
<feature type="repeat" description="WD" evidence="7">
    <location>
        <begin position="705"/>
        <end position="736"/>
    </location>
</feature>
<feature type="domain" description="C2H2-type" evidence="9">
    <location>
        <begin position="406"/>
        <end position="434"/>
    </location>
</feature>
<dbReference type="PROSITE" id="PS50294">
    <property type="entry name" value="WD_REPEATS_REGION"/>
    <property type="match status" value="4"/>
</dbReference>
<dbReference type="Pfam" id="PF26082">
    <property type="entry name" value="zf-C2H2_AcuF"/>
    <property type="match status" value="1"/>
</dbReference>
<evidence type="ECO:0000256" key="6">
    <source>
        <dbReference type="ARBA" id="ARBA00043913"/>
    </source>
</evidence>
<evidence type="ECO:0000256" key="1">
    <source>
        <dbReference type="ARBA" id="ARBA00022574"/>
    </source>
</evidence>
<keyword evidence="1 7" id="KW-0853">WD repeat</keyword>
<dbReference type="CDD" id="cd00200">
    <property type="entry name" value="WD40"/>
    <property type="match status" value="1"/>
</dbReference>
<evidence type="ECO:0000259" key="9">
    <source>
        <dbReference type="SMART" id="SM00355"/>
    </source>
</evidence>
<dbReference type="InterPro" id="IPR036322">
    <property type="entry name" value="WD40_repeat_dom_sf"/>
</dbReference>
<proteinExistence type="inferred from homology"/>
<dbReference type="InterPro" id="IPR013087">
    <property type="entry name" value="Znf_C2H2_type"/>
</dbReference>